<sequence length="163" mass="18378">MNIATIDNYQEQPQNTIFNHYNHSTSQGHGITLKGNLVKPVSRIRRTRSSRKTPTTLLNANVNNFRTLVQQYTGFQSVNNSLHKIRKGPINLNFAIGNEVKEEVNTISISSNSTTEGFGYNNWSKNGDYYQETSQVEDHRTFVHSSNSLNSIVSEASVPDDML</sequence>
<evidence type="ECO:0000313" key="2">
    <source>
        <dbReference type="EMBL" id="GAA0154564.1"/>
    </source>
</evidence>
<keyword evidence="3" id="KW-1185">Reference proteome</keyword>
<proteinExistence type="predicted"/>
<accession>A0AAV3PRZ9</accession>
<organism evidence="2 3">
    <name type="scientific">Lithospermum erythrorhizon</name>
    <name type="common">Purple gromwell</name>
    <name type="synonym">Lithospermum officinale var. erythrorhizon</name>
    <dbReference type="NCBI Taxonomy" id="34254"/>
    <lineage>
        <taxon>Eukaryota</taxon>
        <taxon>Viridiplantae</taxon>
        <taxon>Streptophyta</taxon>
        <taxon>Embryophyta</taxon>
        <taxon>Tracheophyta</taxon>
        <taxon>Spermatophyta</taxon>
        <taxon>Magnoliopsida</taxon>
        <taxon>eudicotyledons</taxon>
        <taxon>Gunneridae</taxon>
        <taxon>Pentapetalae</taxon>
        <taxon>asterids</taxon>
        <taxon>lamiids</taxon>
        <taxon>Boraginales</taxon>
        <taxon>Boraginaceae</taxon>
        <taxon>Boraginoideae</taxon>
        <taxon>Lithospermeae</taxon>
        <taxon>Lithospermum</taxon>
    </lineage>
</organism>
<dbReference type="EMBL" id="BAABME010002423">
    <property type="protein sequence ID" value="GAA0154564.1"/>
    <property type="molecule type" value="Genomic_DNA"/>
</dbReference>
<dbReference type="Pfam" id="PF05678">
    <property type="entry name" value="VQ"/>
    <property type="match status" value="1"/>
</dbReference>
<feature type="domain" description="VQ" evidence="1">
    <location>
        <begin position="54"/>
        <end position="74"/>
    </location>
</feature>
<reference evidence="2 3" key="1">
    <citation type="submission" date="2024-01" db="EMBL/GenBank/DDBJ databases">
        <title>The complete chloroplast genome sequence of Lithospermum erythrorhizon: insights into the phylogenetic relationship among Boraginaceae species and the maternal lineages of purple gromwells.</title>
        <authorList>
            <person name="Okada T."/>
            <person name="Watanabe K."/>
        </authorList>
    </citation>
    <scope>NUCLEOTIDE SEQUENCE [LARGE SCALE GENOMIC DNA]</scope>
</reference>
<dbReference type="InterPro" id="IPR008889">
    <property type="entry name" value="VQ"/>
</dbReference>
<protein>
    <recommendedName>
        <fullName evidence="1">VQ domain-containing protein</fullName>
    </recommendedName>
</protein>
<evidence type="ECO:0000313" key="3">
    <source>
        <dbReference type="Proteomes" id="UP001454036"/>
    </source>
</evidence>
<dbReference type="AlphaFoldDB" id="A0AAV3PRZ9"/>
<evidence type="ECO:0000259" key="1">
    <source>
        <dbReference type="Pfam" id="PF05678"/>
    </source>
</evidence>
<dbReference type="PANTHER" id="PTHR33179:SF29">
    <property type="entry name" value="OS06G0666400 PROTEIN"/>
    <property type="match status" value="1"/>
</dbReference>
<dbReference type="PANTHER" id="PTHR33179">
    <property type="entry name" value="VQ MOTIF-CONTAINING PROTEIN"/>
    <property type="match status" value="1"/>
</dbReference>
<comment type="caution">
    <text evidence="2">The sequence shown here is derived from an EMBL/GenBank/DDBJ whole genome shotgun (WGS) entry which is preliminary data.</text>
</comment>
<dbReference type="Proteomes" id="UP001454036">
    <property type="component" value="Unassembled WGS sequence"/>
</dbReference>
<name>A0AAV3PRZ9_LITER</name>
<gene>
    <name evidence="2" type="ORF">LIER_12509</name>
</gene>
<dbReference type="InterPro" id="IPR039609">
    <property type="entry name" value="VQ_15/22"/>
</dbReference>